<organism evidence="4 5">
    <name type="scientific">Pseudotamlana carrageenivorans</name>
    <dbReference type="NCBI Taxonomy" id="2069432"/>
    <lineage>
        <taxon>Bacteria</taxon>
        <taxon>Pseudomonadati</taxon>
        <taxon>Bacteroidota</taxon>
        <taxon>Flavobacteriia</taxon>
        <taxon>Flavobacteriales</taxon>
        <taxon>Flavobacteriaceae</taxon>
        <taxon>Pseudotamlana</taxon>
    </lineage>
</organism>
<dbReference type="RefSeq" id="WP_102994307.1">
    <property type="nucleotide sequence ID" value="NZ_CP025938.1"/>
</dbReference>
<keyword evidence="5" id="KW-1185">Reference proteome</keyword>
<keyword evidence="1 2" id="KW-0732">Signal</keyword>
<dbReference type="AlphaFoldDB" id="A0A2I7SE54"/>
<evidence type="ECO:0000313" key="4">
    <source>
        <dbReference type="EMBL" id="AUS04185.1"/>
    </source>
</evidence>
<reference evidence="5" key="1">
    <citation type="submission" date="2018-01" db="EMBL/GenBank/DDBJ databases">
        <title>Complete genome of Tamlana sp. UJ94.</title>
        <authorList>
            <person name="Jung J."/>
            <person name="Chung D."/>
            <person name="Bae S.S."/>
            <person name="Baek K."/>
        </authorList>
    </citation>
    <scope>NUCLEOTIDE SEQUENCE [LARGE SCALE GENOMIC DNA]</scope>
    <source>
        <strain evidence="5">UJ94</strain>
    </source>
</reference>
<proteinExistence type="predicted"/>
<protein>
    <recommendedName>
        <fullName evidence="3">Secretion system C-terminal sorting domain-containing protein</fullName>
    </recommendedName>
</protein>
<evidence type="ECO:0000313" key="5">
    <source>
        <dbReference type="Proteomes" id="UP000236592"/>
    </source>
</evidence>
<gene>
    <name evidence="4" type="ORF">C1A40_01240</name>
</gene>
<dbReference type="InterPro" id="IPR026444">
    <property type="entry name" value="Secre_tail"/>
</dbReference>
<evidence type="ECO:0000259" key="3">
    <source>
        <dbReference type="Pfam" id="PF18962"/>
    </source>
</evidence>
<accession>A0A2I7SE54</accession>
<dbReference type="OrthoDB" id="5294031at2"/>
<dbReference type="KEGG" id="taj:C1A40_01240"/>
<evidence type="ECO:0000256" key="1">
    <source>
        <dbReference type="ARBA" id="ARBA00022729"/>
    </source>
</evidence>
<dbReference type="EMBL" id="CP025938">
    <property type="protein sequence ID" value="AUS04185.1"/>
    <property type="molecule type" value="Genomic_DNA"/>
</dbReference>
<dbReference type="NCBIfam" id="TIGR04183">
    <property type="entry name" value="Por_Secre_tail"/>
    <property type="match status" value="1"/>
</dbReference>
<sequence>MKTKLLVSSIFCGALSLFSSRLMAQGDSTYSWTGSAGSNFYSTSNWTSTVGAVQFDNNGFKVVRTSTQGSSPSIDSFIDWQPGIFDNLDNVNLTVNADFNVFFNDWLNGTVTVNTGATFTCRNIFRVGREGVGTVNIEGGTLQANDPTNWQAVFVGALNNGDGTVNVNNNGTINGGYQVEIGTRDFYPLGELNVNTGGTSLAYWATKIGPNGILNVNGGTVNTGRDLFVGDLFLDNAGNIGSLTLTADTGNLNINSGTVTVNHNNLDTPTFSVHADAKIYIDNGTLVINNNAYDYTTDINTMVANGQIVPASGKVIKVSNDGLATTVTAENALSITDHDFASQISVYPNPSNGIINIKTSQNYSEALSLKVFNTVGKLIFKAPLKNIVLNTYSFDTKNILKKGMYVLQITSSNNQSYYTKLVRK</sequence>
<name>A0A2I7SE54_9FLAO</name>
<evidence type="ECO:0000256" key="2">
    <source>
        <dbReference type="SAM" id="SignalP"/>
    </source>
</evidence>
<feature type="signal peptide" evidence="2">
    <location>
        <begin position="1"/>
        <end position="24"/>
    </location>
</feature>
<feature type="chain" id="PRO_5014397258" description="Secretion system C-terminal sorting domain-containing protein" evidence="2">
    <location>
        <begin position="25"/>
        <end position="424"/>
    </location>
</feature>
<dbReference type="Pfam" id="PF18962">
    <property type="entry name" value="Por_Secre_tail"/>
    <property type="match status" value="1"/>
</dbReference>
<dbReference type="Proteomes" id="UP000236592">
    <property type="component" value="Chromosome"/>
</dbReference>
<feature type="domain" description="Secretion system C-terminal sorting" evidence="3">
    <location>
        <begin position="346"/>
        <end position="422"/>
    </location>
</feature>